<proteinExistence type="predicted"/>
<sequence length="1075" mass="121479">MKMFRTEDKPDQKTKEEEPTSSTLLSEPDDDETTPTVNSLNVALESDEGKNETNNSTISEEDSQLTDLDSTKENSTNTRKSKMEKTTTKENNMEVTTMRDVDIELPDDEAVQFRKNFDFNINDVKYNEDQETMTELNSDTQNEPNIEVNNQITTEAAENSYNINETEVNSAEAENETTTVVTEEITDTTSTDKKLENLRDEKLEVPQKVEHDHIEQMSPFLPEIENDTLIHILRSDVDHHGAIYHKDDTLHETENAMPTHPPRLDNDQMNTTNPEDLNPVDVKNLSVIPFIPERIMEAQENTTDSLRDVPVTDHGITEITTNPSLQDETTTPALQETTLNSIKMDEKPSKDTTTITPDILNNIHSNKYFDEIFNKLNESTSAKTTVEQELQTTLSIKKETDVTEVGEVTEVTEPPYTTPVDLIENTIRDTTDKENAKDINISTEDLIAMETSTFGLKEEKNKLSIKVKENNIQLRADVIQTVTEIINVVDDENSNYTNSQENTVTEESEAKVTDNKHQYEVSEAISDITTPHVLLLKNTNNKEVETTPHDIIQPGGDDEAHLRVIPLQENDNSKLDQTITEDESFNSLGNELNRLNNVEEEMTKKELYEKKSKSDKQFDKPISDEEPVSQKEVDNVKPVTEGFILNGFSRCAIGQFQCVNGTSIRDGSYCIAKSDRCDSVNDCSDGSDEIGCVDEKCPNNFQCKSGQCIKRHLVCDEIVHCNDGSDEIECDTWQCNFDEFQCETKGRCIPLSWKCDGRTQCPQGNDEHNCHNSFCKNNEFQCVQQDTCVPLSWRCDGKSDCTNDEDEKLCDCGIDQFKCAIGGGCISQEYVCDGIEQCADRSDEWNCMKIDQLTSNSSDTNENNTNKYLMTKYNRFEFDNDIVLIRLISPMMLGENVSAICLPRTAINTRQVCVTAGWSFNKPQVGIIGTPEAQPVEEGRQFTSASVPDDKVSAASIFGLNDRKLPSELATTDKKSPSELTTTVPSTLMESQITLENVNFTPELKDPQSSQYQELARNIEEHLEKIFDEHDARINVKVMDFSPGSVVARYRTMWLDPIELSDMQKKIKQNAPRRN</sequence>
<keyword evidence="1" id="KW-0449">Lipoprotein</keyword>
<dbReference type="Proteomes" id="UP001056778">
    <property type="component" value="Chromosome 3"/>
</dbReference>
<reference evidence="1" key="1">
    <citation type="submission" date="2022-04" db="EMBL/GenBank/DDBJ databases">
        <title>Chromosome-scale genome assembly of Holotrichia oblita Faldermann.</title>
        <authorList>
            <person name="Rongchong L."/>
        </authorList>
    </citation>
    <scope>NUCLEOTIDE SEQUENCE</scope>
    <source>
        <strain evidence="1">81SQS9</strain>
    </source>
</reference>
<protein>
    <submittedName>
        <fullName evidence="1">Low-density lipoprotein receptor-related</fullName>
    </submittedName>
</protein>
<accession>A0ACB9TGS5</accession>
<gene>
    <name evidence="1" type="ORF">MML48_3g00012727</name>
</gene>
<evidence type="ECO:0000313" key="2">
    <source>
        <dbReference type="Proteomes" id="UP001056778"/>
    </source>
</evidence>
<keyword evidence="1" id="KW-0675">Receptor</keyword>
<dbReference type="EMBL" id="CM043017">
    <property type="protein sequence ID" value="KAI4465880.1"/>
    <property type="molecule type" value="Genomic_DNA"/>
</dbReference>
<organism evidence="1 2">
    <name type="scientific">Holotrichia oblita</name>
    <name type="common">Chafer beetle</name>
    <dbReference type="NCBI Taxonomy" id="644536"/>
    <lineage>
        <taxon>Eukaryota</taxon>
        <taxon>Metazoa</taxon>
        <taxon>Ecdysozoa</taxon>
        <taxon>Arthropoda</taxon>
        <taxon>Hexapoda</taxon>
        <taxon>Insecta</taxon>
        <taxon>Pterygota</taxon>
        <taxon>Neoptera</taxon>
        <taxon>Endopterygota</taxon>
        <taxon>Coleoptera</taxon>
        <taxon>Polyphaga</taxon>
        <taxon>Scarabaeiformia</taxon>
        <taxon>Scarabaeidae</taxon>
        <taxon>Melolonthinae</taxon>
        <taxon>Holotrichia</taxon>
    </lineage>
</organism>
<name>A0ACB9TGS5_HOLOL</name>
<keyword evidence="2" id="KW-1185">Reference proteome</keyword>
<comment type="caution">
    <text evidence="1">The sequence shown here is derived from an EMBL/GenBank/DDBJ whole genome shotgun (WGS) entry which is preliminary data.</text>
</comment>
<evidence type="ECO:0000313" key="1">
    <source>
        <dbReference type="EMBL" id="KAI4465880.1"/>
    </source>
</evidence>